<comment type="subcellular location">
    <subcellularLocation>
        <location evidence="1">Nucleus</location>
    </subcellularLocation>
</comment>
<dbReference type="PANTHER" id="PTHR14212">
    <property type="entry name" value="U4/U6-ASSOCIATED RNA SPLICING FACTOR-RELATED"/>
    <property type="match status" value="1"/>
</dbReference>
<keyword evidence="8" id="KW-1185">Reference proteome</keyword>
<evidence type="ECO:0000256" key="1">
    <source>
        <dbReference type="ARBA" id="ARBA00004123"/>
    </source>
</evidence>
<evidence type="ECO:0000313" key="7">
    <source>
        <dbReference type="EMBL" id="KAL3393075.1"/>
    </source>
</evidence>
<dbReference type="Pfam" id="PF08572">
    <property type="entry name" value="PRP3"/>
    <property type="match status" value="1"/>
</dbReference>
<evidence type="ECO:0000256" key="3">
    <source>
        <dbReference type="ARBA" id="ARBA00023187"/>
    </source>
</evidence>
<dbReference type="GO" id="GO:0008380">
    <property type="term" value="P:RNA splicing"/>
    <property type="evidence" value="ECO:0007669"/>
    <property type="project" value="UniProtKB-KW"/>
</dbReference>
<keyword evidence="2" id="KW-0507">mRNA processing</keyword>
<evidence type="ECO:0000259" key="6">
    <source>
        <dbReference type="Pfam" id="PF08572"/>
    </source>
</evidence>
<keyword evidence="3" id="KW-0508">mRNA splicing</keyword>
<dbReference type="InterPro" id="IPR027104">
    <property type="entry name" value="Prp3"/>
</dbReference>
<dbReference type="GO" id="GO:0005634">
    <property type="term" value="C:nucleus"/>
    <property type="evidence" value="ECO:0007669"/>
    <property type="project" value="UniProtKB-SubCell"/>
</dbReference>
<feature type="domain" description="Small nuclear ribonucleoprotein Prp3 C-terminal" evidence="5">
    <location>
        <begin position="274"/>
        <end position="379"/>
    </location>
</feature>
<dbReference type="GO" id="GO:0006397">
    <property type="term" value="P:mRNA processing"/>
    <property type="evidence" value="ECO:0007669"/>
    <property type="project" value="UniProtKB-KW"/>
</dbReference>
<feature type="domain" description="Pre-mRNA-splicing factor 3" evidence="6">
    <location>
        <begin position="56"/>
        <end position="270"/>
    </location>
</feature>
<keyword evidence="4" id="KW-0539">Nucleus</keyword>
<sequence>MPLILDEFGRTVDITGKEIQLTRVAPILKANIWAKKREEFNKAQMHDAKGPDKLADFFDNRIGLKTAVRIKRVLTLNEPGKYIQIADKVRMKAQLDRLQNEINQIARKTGISSTTKLSLIAPKTEALSEEVPNVEWWDSVILQTDYENADSNGNNEVIRVYTITNLVEHPAQIRPPTEPSKPVYMPVFLTKKERKKLRRQNRREAWKEEQEKIRLGLEPPPEPKLNISNLMRVLGNEAVQDPTKIEAHVKHQMAKRRKAHEDANAARRLTADQRLEINAKQLCLTGCVMLFRDCNVVVVEGGQKQLSKYKRLMLHRIKWEEDQVKDADGNDMPNKCVLVWEGTCKQRHFGDIKFKVCPIEKMAREHNKKHQVEQYWDLAYSGAVLDNIEDSIIYKSK</sequence>
<evidence type="ECO:0000256" key="4">
    <source>
        <dbReference type="ARBA" id="ARBA00023242"/>
    </source>
</evidence>
<gene>
    <name evidence="7" type="ORF">TKK_012344</name>
</gene>
<dbReference type="EMBL" id="JBJJXI010000100">
    <property type="protein sequence ID" value="KAL3393075.1"/>
    <property type="molecule type" value="Genomic_DNA"/>
</dbReference>
<accession>A0ABD2WK64</accession>
<dbReference type="PANTHER" id="PTHR14212:SF0">
    <property type="entry name" value="U4_U6 SMALL NUCLEAR RIBONUCLEOPROTEIN PRP3"/>
    <property type="match status" value="1"/>
</dbReference>
<dbReference type="InterPro" id="IPR013881">
    <property type="entry name" value="Pre-mRNA_splic_Prp3_dom"/>
</dbReference>
<name>A0ABD2WK64_9HYME</name>
<dbReference type="CDD" id="cd24162">
    <property type="entry name" value="Prp3_C"/>
    <property type="match status" value="1"/>
</dbReference>
<evidence type="ECO:0000256" key="2">
    <source>
        <dbReference type="ARBA" id="ARBA00022664"/>
    </source>
</evidence>
<reference evidence="7 8" key="1">
    <citation type="journal article" date="2024" name="bioRxiv">
        <title>A reference genome for Trichogramma kaykai: A tiny desert-dwelling parasitoid wasp with competing sex-ratio distorters.</title>
        <authorList>
            <person name="Culotta J."/>
            <person name="Lindsey A.R."/>
        </authorList>
    </citation>
    <scope>NUCLEOTIDE SEQUENCE [LARGE SCALE GENOMIC DNA]</scope>
    <source>
        <strain evidence="7 8">KSX58</strain>
    </source>
</reference>
<organism evidence="7 8">
    <name type="scientific">Trichogramma kaykai</name>
    <dbReference type="NCBI Taxonomy" id="54128"/>
    <lineage>
        <taxon>Eukaryota</taxon>
        <taxon>Metazoa</taxon>
        <taxon>Ecdysozoa</taxon>
        <taxon>Arthropoda</taxon>
        <taxon>Hexapoda</taxon>
        <taxon>Insecta</taxon>
        <taxon>Pterygota</taxon>
        <taxon>Neoptera</taxon>
        <taxon>Endopterygota</taxon>
        <taxon>Hymenoptera</taxon>
        <taxon>Apocrita</taxon>
        <taxon>Proctotrupomorpha</taxon>
        <taxon>Chalcidoidea</taxon>
        <taxon>Trichogrammatidae</taxon>
        <taxon>Trichogramma</taxon>
    </lineage>
</organism>
<proteinExistence type="predicted"/>
<dbReference type="Pfam" id="PF06544">
    <property type="entry name" value="Prp3_C"/>
    <property type="match status" value="1"/>
</dbReference>
<comment type="caution">
    <text evidence="7">The sequence shown here is derived from an EMBL/GenBank/DDBJ whole genome shotgun (WGS) entry which is preliminary data.</text>
</comment>
<dbReference type="InterPro" id="IPR010541">
    <property type="entry name" value="Prp3_C"/>
</dbReference>
<evidence type="ECO:0000313" key="8">
    <source>
        <dbReference type="Proteomes" id="UP001627154"/>
    </source>
</evidence>
<evidence type="ECO:0000259" key="5">
    <source>
        <dbReference type="Pfam" id="PF06544"/>
    </source>
</evidence>
<dbReference type="AlphaFoldDB" id="A0ABD2WK64"/>
<protein>
    <submittedName>
        <fullName evidence="7">Uncharacterized protein</fullName>
    </submittedName>
</protein>
<dbReference type="Proteomes" id="UP001627154">
    <property type="component" value="Unassembled WGS sequence"/>
</dbReference>